<organism evidence="1 2">
    <name type="scientific">Sphaerodactylus townsendi</name>
    <dbReference type="NCBI Taxonomy" id="933632"/>
    <lineage>
        <taxon>Eukaryota</taxon>
        <taxon>Metazoa</taxon>
        <taxon>Chordata</taxon>
        <taxon>Craniata</taxon>
        <taxon>Vertebrata</taxon>
        <taxon>Euteleostomi</taxon>
        <taxon>Lepidosauria</taxon>
        <taxon>Squamata</taxon>
        <taxon>Bifurcata</taxon>
        <taxon>Gekkota</taxon>
        <taxon>Sphaerodactylidae</taxon>
        <taxon>Sphaerodactylus</taxon>
    </lineage>
</organism>
<evidence type="ECO:0000313" key="2">
    <source>
        <dbReference type="Proteomes" id="UP000827872"/>
    </source>
</evidence>
<evidence type="ECO:0000313" key="1">
    <source>
        <dbReference type="EMBL" id="KAH8003759.1"/>
    </source>
</evidence>
<gene>
    <name evidence="1" type="ORF">K3G42_023858</name>
</gene>
<proteinExistence type="predicted"/>
<name>A0ACB8FEX8_9SAUR</name>
<accession>A0ACB8FEX8</accession>
<dbReference type="EMBL" id="CM037622">
    <property type="protein sequence ID" value="KAH8003759.1"/>
    <property type="molecule type" value="Genomic_DNA"/>
</dbReference>
<keyword evidence="2" id="KW-1185">Reference proteome</keyword>
<reference evidence="1" key="1">
    <citation type="submission" date="2021-08" db="EMBL/GenBank/DDBJ databases">
        <title>The first chromosome-level gecko genome reveals the dynamic sex chromosomes of Neotropical dwarf geckos (Sphaerodactylidae: Sphaerodactylus).</title>
        <authorList>
            <person name="Pinto B.J."/>
            <person name="Keating S.E."/>
            <person name="Gamble T."/>
        </authorList>
    </citation>
    <scope>NUCLEOTIDE SEQUENCE</scope>
    <source>
        <strain evidence="1">TG3544</strain>
    </source>
</reference>
<sequence length="116" mass="13116">MKGYICTALPIPLPRKKMKENYRTGRENIFCLLNTFMMLPQDASYMPHYEPKLNSCNGKGDGAGGEMHHSSSFIIRRWVPTASQSSWAQGTSHRLEKTVMVSQPSFLYSRPSSCVL</sequence>
<dbReference type="Proteomes" id="UP000827872">
    <property type="component" value="Linkage Group LG09"/>
</dbReference>
<comment type="caution">
    <text evidence="1">The sequence shown here is derived from an EMBL/GenBank/DDBJ whole genome shotgun (WGS) entry which is preliminary data.</text>
</comment>
<protein>
    <submittedName>
        <fullName evidence="1">Uncharacterized protein</fullName>
    </submittedName>
</protein>